<proteinExistence type="predicted"/>
<accession>A0A0C9M6M7</accession>
<reference evidence="1" key="1">
    <citation type="submission" date="2014-09" db="EMBL/GenBank/DDBJ databases">
        <title>Draft genome sequence of an oleaginous Mucoromycotina fungus Mucor ambiguus NBRC6742.</title>
        <authorList>
            <person name="Takeda I."/>
            <person name="Yamane N."/>
            <person name="Morita T."/>
            <person name="Tamano K."/>
            <person name="Machida M."/>
            <person name="Baker S."/>
            <person name="Koike H."/>
        </authorList>
    </citation>
    <scope>NUCLEOTIDE SEQUENCE</scope>
    <source>
        <strain evidence="1">NBRC 6742</strain>
    </source>
</reference>
<dbReference type="Proteomes" id="UP000053815">
    <property type="component" value="Unassembled WGS sequence"/>
</dbReference>
<sequence length="83" mass="9644">MVTISREQAICMFYCEPYNESNVVKLSKLIDDMNNIEICYSDDPTEPMLVLLKSLYASPFKYHQYPAFLKDCKKDKDNNHANG</sequence>
<gene>
    <name evidence="1" type="ORF">MAM1_0022d01898</name>
</gene>
<evidence type="ECO:0000313" key="2">
    <source>
        <dbReference type="Proteomes" id="UP000053815"/>
    </source>
</evidence>
<evidence type="ECO:0000313" key="1">
    <source>
        <dbReference type="EMBL" id="GAN02454.1"/>
    </source>
</evidence>
<protein>
    <submittedName>
        <fullName evidence="1">Uncharacterized protein</fullName>
    </submittedName>
</protein>
<name>A0A0C9M6M7_9FUNG</name>
<keyword evidence="2" id="KW-1185">Reference proteome</keyword>
<dbReference type="AlphaFoldDB" id="A0A0C9M6M7"/>
<dbReference type="EMBL" id="DF836311">
    <property type="protein sequence ID" value="GAN02454.1"/>
    <property type="molecule type" value="Genomic_DNA"/>
</dbReference>
<dbReference type="OrthoDB" id="2288259at2759"/>
<organism evidence="1">
    <name type="scientific">Mucor ambiguus</name>
    <dbReference type="NCBI Taxonomy" id="91626"/>
    <lineage>
        <taxon>Eukaryota</taxon>
        <taxon>Fungi</taxon>
        <taxon>Fungi incertae sedis</taxon>
        <taxon>Mucoromycota</taxon>
        <taxon>Mucoromycotina</taxon>
        <taxon>Mucoromycetes</taxon>
        <taxon>Mucorales</taxon>
        <taxon>Mucorineae</taxon>
        <taxon>Mucoraceae</taxon>
        <taxon>Mucor</taxon>
    </lineage>
</organism>